<dbReference type="Proteomes" id="UP001144256">
    <property type="component" value="Unassembled WGS sequence"/>
</dbReference>
<evidence type="ECO:0000313" key="6">
    <source>
        <dbReference type="Proteomes" id="UP001144256"/>
    </source>
</evidence>
<dbReference type="PANTHER" id="PTHR30363:SF44">
    <property type="entry name" value="AGA OPERON TRANSCRIPTIONAL REPRESSOR-RELATED"/>
    <property type="match status" value="1"/>
</dbReference>
<dbReference type="InterPro" id="IPR036390">
    <property type="entry name" value="WH_DNA-bd_sf"/>
</dbReference>
<dbReference type="InterPro" id="IPR037171">
    <property type="entry name" value="NagB/RpiA_transferase-like"/>
</dbReference>
<evidence type="ECO:0000313" key="5">
    <source>
        <dbReference type="EMBL" id="GKX31845.1"/>
    </source>
</evidence>
<evidence type="ECO:0000259" key="4">
    <source>
        <dbReference type="PROSITE" id="PS51000"/>
    </source>
</evidence>
<sequence length="253" mass="28629">MLAEERYKIILELLEKNNSVKSSYLIELFGVSVETVRRDLEHMESKGFLHRVHGGAMLDEINPKPVDFKIREKSHNEEKVKIAENAIKYISEESVIALDNGTTTLEIAKLLKYNFKKLTILTNSILVVEELIDRNNYTIILLGGIVNSKDKSLKGELVENYINLFHIDISFISVSGISLKEGATEFELETIPIQKKLIERSGKKILLADSSKFGVVSLLKVCDLNDVDTIITDSNLKDSIYARYKEKGINVIK</sequence>
<dbReference type="PANTHER" id="PTHR30363">
    <property type="entry name" value="HTH-TYPE TRANSCRIPTIONAL REGULATOR SRLR-RELATED"/>
    <property type="match status" value="1"/>
</dbReference>
<dbReference type="Gene3D" id="1.10.10.10">
    <property type="entry name" value="Winged helix-like DNA-binding domain superfamily/Winged helix DNA-binding domain"/>
    <property type="match status" value="1"/>
</dbReference>
<dbReference type="SUPFAM" id="SSF46785">
    <property type="entry name" value="Winged helix' DNA-binding domain"/>
    <property type="match status" value="1"/>
</dbReference>
<name>A0A9W6DGP3_9FIRM</name>
<dbReference type="InterPro" id="IPR001034">
    <property type="entry name" value="DeoR_HTH"/>
</dbReference>
<reference evidence="5" key="1">
    <citation type="submission" date="2022-06" db="EMBL/GenBank/DDBJ databases">
        <title>Vallitalea longa sp. nov., an anaerobic bacterium isolated from marine sediment.</title>
        <authorList>
            <person name="Hirano S."/>
            <person name="Terahara T."/>
            <person name="Mori K."/>
            <person name="Hamada M."/>
            <person name="Matsumoto R."/>
            <person name="Kobayashi T."/>
        </authorList>
    </citation>
    <scope>NUCLEOTIDE SEQUENCE</scope>
    <source>
        <strain evidence="5">SH18-1</strain>
    </source>
</reference>
<feature type="domain" description="HTH deoR-type" evidence="4">
    <location>
        <begin position="3"/>
        <end position="58"/>
    </location>
</feature>
<dbReference type="InterPro" id="IPR036388">
    <property type="entry name" value="WH-like_DNA-bd_sf"/>
</dbReference>
<organism evidence="5 6">
    <name type="scientific">Vallitalea longa</name>
    <dbReference type="NCBI Taxonomy" id="2936439"/>
    <lineage>
        <taxon>Bacteria</taxon>
        <taxon>Bacillati</taxon>
        <taxon>Bacillota</taxon>
        <taxon>Clostridia</taxon>
        <taxon>Lachnospirales</taxon>
        <taxon>Vallitaleaceae</taxon>
        <taxon>Vallitalea</taxon>
    </lineage>
</organism>
<dbReference type="AlphaFoldDB" id="A0A9W6DGP3"/>
<dbReference type="Gene3D" id="3.40.50.1360">
    <property type="match status" value="1"/>
</dbReference>
<comment type="caution">
    <text evidence="5">The sequence shown here is derived from an EMBL/GenBank/DDBJ whole genome shotgun (WGS) entry which is preliminary data.</text>
</comment>
<dbReference type="InterPro" id="IPR018356">
    <property type="entry name" value="Tscrpt_reg_HTH_DeoR_CS"/>
</dbReference>
<evidence type="ECO:0000256" key="2">
    <source>
        <dbReference type="ARBA" id="ARBA00023125"/>
    </source>
</evidence>
<keyword evidence="3" id="KW-0804">Transcription</keyword>
<dbReference type="RefSeq" id="WP_281819165.1">
    <property type="nucleotide sequence ID" value="NZ_BRLB01000022.1"/>
</dbReference>
<accession>A0A9W6DGP3</accession>
<dbReference type="SMART" id="SM00420">
    <property type="entry name" value="HTH_DEOR"/>
    <property type="match status" value="1"/>
</dbReference>
<dbReference type="GO" id="GO:0003700">
    <property type="term" value="F:DNA-binding transcription factor activity"/>
    <property type="evidence" value="ECO:0007669"/>
    <property type="project" value="InterPro"/>
</dbReference>
<dbReference type="PROSITE" id="PS00894">
    <property type="entry name" value="HTH_DEOR_1"/>
    <property type="match status" value="1"/>
</dbReference>
<dbReference type="GO" id="GO:0003677">
    <property type="term" value="F:DNA binding"/>
    <property type="evidence" value="ECO:0007669"/>
    <property type="project" value="UniProtKB-KW"/>
</dbReference>
<dbReference type="SUPFAM" id="SSF100950">
    <property type="entry name" value="NagB/RpiA/CoA transferase-like"/>
    <property type="match status" value="1"/>
</dbReference>
<keyword evidence="1" id="KW-0805">Transcription regulation</keyword>
<dbReference type="PROSITE" id="PS51000">
    <property type="entry name" value="HTH_DEOR_2"/>
    <property type="match status" value="1"/>
</dbReference>
<dbReference type="EMBL" id="BRLB01000022">
    <property type="protein sequence ID" value="GKX31845.1"/>
    <property type="molecule type" value="Genomic_DNA"/>
</dbReference>
<evidence type="ECO:0000256" key="3">
    <source>
        <dbReference type="ARBA" id="ARBA00023163"/>
    </source>
</evidence>
<gene>
    <name evidence="5" type="ORF">SH1V18_43250</name>
</gene>
<dbReference type="Pfam" id="PF08220">
    <property type="entry name" value="HTH_DeoR"/>
    <property type="match status" value="1"/>
</dbReference>
<dbReference type="PRINTS" id="PR00037">
    <property type="entry name" value="HTHLACR"/>
</dbReference>
<dbReference type="Pfam" id="PF00455">
    <property type="entry name" value="DeoRC"/>
    <property type="match status" value="1"/>
</dbReference>
<dbReference type="InterPro" id="IPR014036">
    <property type="entry name" value="DeoR-like_C"/>
</dbReference>
<evidence type="ECO:0000256" key="1">
    <source>
        <dbReference type="ARBA" id="ARBA00023015"/>
    </source>
</evidence>
<dbReference type="InterPro" id="IPR050313">
    <property type="entry name" value="Carb_Metab_HTH_regulators"/>
</dbReference>
<protein>
    <submittedName>
        <fullName evidence="5">DeoR family transcriptional regulator</fullName>
    </submittedName>
</protein>
<proteinExistence type="predicted"/>
<keyword evidence="6" id="KW-1185">Reference proteome</keyword>
<dbReference type="SMART" id="SM01134">
    <property type="entry name" value="DeoRC"/>
    <property type="match status" value="1"/>
</dbReference>
<keyword evidence="2" id="KW-0238">DNA-binding</keyword>